<keyword evidence="1" id="KW-1133">Transmembrane helix</keyword>
<evidence type="ECO:0000313" key="2">
    <source>
        <dbReference type="EMBL" id="SUC39928.1"/>
    </source>
</evidence>
<proteinExistence type="predicted"/>
<keyword evidence="1" id="KW-0472">Membrane</keyword>
<dbReference type="Proteomes" id="UP000254191">
    <property type="component" value="Unassembled WGS sequence"/>
</dbReference>
<gene>
    <name evidence="2" type="ORF">NCTC11938_04206</name>
</gene>
<reference evidence="2 3" key="1">
    <citation type="submission" date="2018-06" db="EMBL/GenBank/DDBJ databases">
        <authorList>
            <consortium name="Pathogen Informatics"/>
            <person name="Doyle S."/>
        </authorList>
    </citation>
    <scope>NUCLEOTIDE SEQUENCE [LARGE SCALE GENOMIC DNA]</scope>
    <source>
        <strain evidence="2 3">NCTC11938</strain>
    </source>
</reference>
<accession>A0A379GFY1</accession>
<name>A0A379GFY1_PROMI</name>
<organism evidence="2 3">
    <name type="scientific">Proteus mirabilis</name>
    <dbReference type="NCBI Taxonomy" id="584"/>
    <lineage>
        <taxon>Bacteria</taxon>
        <taxon>Pseudomonadati</taxon>
        <taxon>Pseudomonadota</taxon>
        <taxon>Gammaproteobacteria</taxon>
        <taxon>Enterobacterales</taxon>
        <taxon>Morganellaceae</taxon>
        <taxon>Proteus</taxon>
    </lineage>
</organism>
<dbReference type="AlphaFoldDB" id="A0A379GFY1"/>
<evidence type="ECO:0000256" key="1">
    <source>
        <dbReference type="SAM" id="Phobius"/>
    </source>
</evidence>
<sequence>MLIKSSFFITLISLFISIVVFYLETVHEYFFKLYPYSVNSKIVIEIQKILSYSFFSYLIALALITLCFIKKINFDKKFRFIIYLLIPYIINMIVWYFNGYQVINYKYTSVMVTDFLFISYVIHFIFIIPIIAYILDYTFRFKIKK</sequence>
<feature type="transmembrane region" description="Helical" evidence="1">
    <location>
        <begin position="80"/>
        <end position="97"/>
    </location>
</feature>
<keyword evidence="1" id="KW-0812">Transmembrane</keyword>
<dbReference type="EMBL" id="UGTS01000006">
    <property type="protein sequence ID" value="SUC39928.1"/>
    <property type="molecule type" value="Genomic_DNA"/>
</dbReference>
<evidence type="ECO:0000313" key="3">
    <source>
        <dbReference type="Proteomes" id="UP000254191"/>
    </source>
</evidence>
<protein>
    <submittedName>
        <fullName evidence="2">Uncharacterized protein</fullName>
    </submittedName>
</protein>
<feature type="transmembrane region" description="Helical" evidence="1">
    <location>
        <begin position="117"/>
        <end position="135"/>
    </location>
</feature>
<feature type="transmembrane region" description="Helical" evidence="1">
    <location>
        <begin position="7"/>
        <end position="23"/>
    </location>
</feature>
<feature type="transmembrane region" description="Helical" evidence="1">
    <location>
        <begin position="49"/>
        <end position="68"/>
    </location>
</feature>